<evidence type="ECO:0000256" key="1">
    <source>
        <dbReference type="ARBA" id="ARBA00004141"/>
    </source>
</evidence>
<comment type="subcellular location">
    <subcellularLocation>
        <location evidence="1">Membrane</location>
        <topology evidence="1">Multi-pass membrane protein</topology>
    </subcellularLocation>
</comment>
<evidence type="ECO:0000256" key="5">
    <source>
        <dbReference type="SAM" id="MobiDB-lite"/>
    </source>
</evidence>
<dbReference type="PANTHER" id="PTHR11453:SF36">
    <property type="entry name" value="ANION EXCHANGE PROTEIN"/>
    <property type="match status" value="1"/>
</dbReference>
<dbReference type="GO" id="GO:0051453">
    <property type="term" value="P:regulation of intracellular pH"/>
    <property type="evidence" value="ECO:0007669"/>
    <property type="project" value="TreeGrafter"/>
</dbReference>
<feature type="domain" description="Bicarbonate transporter-like transmembrane" evidence="7">
    <location>
        <begin position="33"/>
        <end position="357"/>
    </location>
</feature>
<evidence type="ECO:0000313" key="9">
    <source>
        <dbReference type="WBParaSite" id="nRc.2.0.1.t19970-RA"/>
    </source>
</evidence>
<feature type="region of interest" description="Disordered" evidence="5">
    <location>
        <begin position="413"/>
        <end position="486"/>
    </location>
</feature>
<feature type="transmembrane region" description="Helical" evidence="6">
    <location>
        <begin position="40"/>
        <end position="58"/>
    </location>
</feature>
<accession>A0A915J0Q7</accession>
<feature type="transmembrane region" description="Helical" evidence="6">
    <location>
        <begin position="127"/>
        <end position="146"/>
    </location>
</feature>
<feature type="transmembrane region" description="Helical" evidence="6">
    <location>
        <begin position="227"/>
        <end position="246"/>
    </location>
</feature>
<dbReference type="Pfam" id="PF00955">
    <property type="entry name" value="HCO3_cotransp"/>
    <property type="match status" value="1"/>
</dbReference>
<evidence type="ECO:0000256" key="2">
    <source>
        <dbReference type="ARBA" id="ARBA00022692"/>
    </source>
</evidence>
<evidence type="ECO:0000313" key="8">
    <source>
        <dbReference type="Proteomes" id="UP000887565"/>
    </source>
</evidence>
<keyword evidence="4 6" id="KW-0472">Membrane</keyword>
<feature type="transmembrane region" description="Helical" evidence="6">
    <location>
        <begin position="78"/>
        <end position="96"/>
    </location>
</feature>
<keyword evidence="8" id="KW-1185">Reference proteome</keyword>
<protein>
    <submittedName>
        <fullName evidence="9">Bicarbonate transporter-like transmembrane domain-containing protein</fullName>
    </submittedName>
</protein>
<proteinExistence type="predicted"/>
<evidence type="ECO:0000259" key="7">
    <source>
        <dbReference type="Pfam" id="PF00955"/>
    </source>
</evidence>
<evidence type="ECO:0000256" key="4">
    <source>
        <dbReference type="ARBA" id="ARBA00023136"/>
    </source>
</evidence>
<sequence length="486" mass="54790">FKITDNKTYVDFDKIPLSYCERVKAVLDDPQGQCYRMYDVFLMSFVLTLGTFALAYTLKMMRNTCYFPNKIREILSDFAVFIALSIMVLVDYSVGLDTPKLYVPKNFQPTWAPHRGWIVDPFHTNPWYSAIVALAPAILLCILLFMDHQITVVIVNRKENKLKKGCGYHLDLLIMAIGVLISGFLGLPIFVAATVMSISHVQALRVESECRAPGEKPTFVGIREQRVTGFLVFVFIGLSVVMKSVLKIIPMPVLYGVFLYMGISSLRGVQMIDRLLLFIMPMKYQPDFVYLRHVPLNRVQLFTIFQVGCFVILCIIKEIEITSIVFPIMLVVMVGVRKLMEYVFTDRELKYLDDPMPEIALRKKEDISKKKEALLQAQQESEVTQLAKLGTVKTEANLHIQLASGNVMKIPLSSIGEKSPDDSCNTNNDSPENSKKPSQTAKKSAAINGPQPPPAKMNISDEVNRSGLWQHIASEASLTSKEKAEK</sequence>
<name>A0A915J0Q7_ROMCU</name>
<dbReference type="GO" id="GO:0006820">
    <property type="term" value="P:monoatomic anion transport"/>
    <property type="evidence" value="ECO:0007669"/>
    <property type="project" value="InterPro"/>
</dbReference>
<keyword evidence="3 6" id="KW-1133">Transmembrane helix</keyword>
<feature type="transmembrane region" description="Helical" evidence="6">
    <location>
        <begin position="323"/>
        <end position="340"/>
    </location>
</feature>
<evidence type="ECO:0000256" key="3">
    <source>
        <dbReference type="ARBA" id="ARBA00022989"/>
    </source>
</evidence>
<keyword evidence="2 6" id="KW-0812">Transmembrane</keyword>
<dbReference type="PANTHER" id="PTHR11453">
    <property type="entry name" value="ANION EXCHANGE PROTEIN"/>
    <property type="match status" value="1"/>
</dbReference>
<dbReference type="WBParaSite" id="nRc.2.0.1.t19970-RA">
    <property type="protein sequence ID" value="nRc.2.0.1.t19970-RA"/>
    <property type="gene ID" value="nRc.2.0.1.g19970"/>
</dbReference>
<dbReference type="GO" id="GO:0005886">
    <property type="term" value="C:plasma membrane"/>
    <property type="evidence" value="ECO:0007669"/>
    <property type="project" value="TreeGrafter"/>
</dbReference>
<feature type="transmembrane region" description="Helical" evidence="6">
    <location>
        <begin position="167"/>
        <end position="191"/>
    </location>
</feature>
<feature type="compositionally biased region" description="Polar residues" evidence="5">
    <location>
        <begin position="422"/>
        <end position="442"/>
    </location>
</feature>
<organism evidence="8 9">
    <name type="scientific">Romanomermis culicivorax</name>
    <name type="common">Nematode worm</name>
    <dbReference type="NCBI Taxonomy" id="13658"/>
    <lineage>
        <taxon>Eukaryota</taxon>
        <taxon>Metazoa</taxon>
        <taxon>Ecdysozoa</taxon>
        <taxon>Nematoda</taxon>
        <taxon>Enoplea</taxon>
        <taxon>Dorylaimia</taxon>
        <taxon>Mermithida</taxon>
        <taxon>Mermithoidea</taxon>
        <taxon>Mermithidae</taxon>
        <taxon>Romanomermis</taxon>
    </lineage>
</organism>
<dbReference type="AlphaFoldDB" id="A0A915J0Q7"/>
<evidence type="ECO:0000256" key="6">
    <source>
        <dbReference type="SAM" id="Phobius"/>
    </source>
</evidence>
<dbReference type="OMA" id="HFLHACG"/>
<feature type="transmembrane region" description="Helical" evidence="6">
    <location>
        <begin position="253"/>
        <end position="279"/>
    </location>
</feature>
<dbReference type="GO" id="GO:0008510">
    <property type="term" value="F:sodium:bicarbonate symporter activity"/>
    <property type="evidence" value="ECO:0007669"/>
    <property type="project" value="TreeGrafter"/>
</dbReference>
<feature type="transmembrane region" description="Helical" evidence="6">
    <location>
        <begin position="299"/>
        <end position="316"/>
    </location>
</feature>
<dbReference type="PRINTS" id="PR01231">
    <property type="entry name" value="HCO3TRNSPORT"/>
</dbReference>
<dbReference type="GO" id="GO:0005452">
    <property type="term" value="F:solute:inorganic anion antiporter activity"/>
    <property type="evidence" value="ECO:0007669"/>
    <property type="project" value="InterPro"/>
</dbReference>
<dbReference type="InterPro" id="IPR003020">
    <property type="entry name" value="HCO3_transpt_euk"/>
</dbReference>
<reference evidence="9" key="1">
    <citation type="submission" date="2022-11" db="UniProtKB">
        <authorList>
            <consortium name="WormBaseParasite"/>
        </authorList>
    </citation>
    <scope>IDENTIFICATION</scope>
</reference>
<dbReference type="InterPro" id="IPR011531">
    <property type="entry name" value="HCO3_transpt-like_TM_dom"/>
</dbReference>
<dbReference type="Proteomes" id="UP000887565">
    <property type="component" value="Unplaced"/>
</dbReference>